<dbReference type="GO" id="GO:0046872">
    <property type="term" value="F:metal ion binding"/>
    <property type="evidence" value="ECO:0007669"/>
    <property type="project" value="UniProtKB-KW"/>
</dbReference>
<evidence type="ECO:0000256" key="3">
    <source>
        <dbReference type="ARBA" id="ARBA00022692"/>
    </source>
</evidence>
<comment type="subcellular location">
    <subcellularLocation>
        <location evidence="1">Membrane</location>
    </subcellularLocation>
</comment>
<dbReference type="GO" id="GO:0016020">
    <property type="term" value="C:membrane"/>
    <property type="evidence" value="ECO:0007669"/>
    <property type="project" value="UniProtKB-SubCell"/>
</dbReference>
<dbReference type="SUPFAM" id="SSF81343">
    <property type="entry name" value="Fumarate reductase respiratory complex transmembrane subunits"/>
    <property type="match status" value="1"/>
</dbReference>
<sequence>MSQSYNRGLIEDFGRWKEFKAGMWAWIFHKFTGWMLIGYLFTHIAVLSTSIGAASGDPAMIQAETDVYTTTLQGLEDLFIIRVLEVGLLAVAVFHILNGLRLLMVDLGIGLEAQDKSFYASLILTGVITVASVPTFLSGVGI</sequence>
<reference evidence="10" key="1">
    <citation type="submission" date="2016-10" db="EMBL/GenBank/DDBJ databases">
        <authorList>
            <person name="Varghese N."/>
            <person name="Submissions S."/>
        </authorList>
    </citation>
    <scope>NUCLEOTIDE SEQUENCE [LARGE SCALE GENOMIC DNA]</scope>
    <source>
        <strain evidence="10">DSM 13078</strain>
    </source>
</reference>
<evidence type="ECO:0000256" key="5">
    <source>
        <dbReference type="ARBA" id="ARBA00022989"/>
    </source>
</evidence>
<keyword evidence="4" id="KW-0479">Metal-binding</keyword>
<evidence type="ECO:0000256" key="4">
    <source>
        <dbReference type="ARBA" id="ARBA00022723"/>
    </source>
</evidence>
<dbReference type="Pfam" id="PF01127">
    <property type="entry name" value="Sdh_cyt"/>
    <property type="match status" value="1"/>
</dbReference>
<dbReference type="InterPro" id="IPR039023">
    <property type="entry name" value="SdhC_prok"/>
</dbReference>
<name>A0A1I1GPE1_NATHA</name>
<keyword evidence="5 8" id="KW-1133">Transmembrane helix</keyword>
<dbReference type="Proteomes" id="UP000199161">
    <property type="component" value="Unassembled WGS sequence"/>
</dbReference>
<feature type="transmembrane region" description="Helical" evidence="8">
    <location>
        <begin position="21"/>
        <end position="41"/>
    </location>
</feature>
<dbReference type="EMBL" id="FOKW01000004">
    <property type="protein sequence ID" value="SFC10960.1"/>
    <property type="molecule type" value="Genomic_DNA"/>
</dbReference>
<keyword evidence="3 8" id="KW-0812">Transmembrane</keyword>
<dbReference type="PANTHER" id="PTHR41910:SF1">
    <property type="entry name" value="SUCCINATE DEHYDROGENASE HYDROPHOBIC MEMBRANE ANCHOR SUBUNIT"/>
    <property type="match status" value="1"/>
</dbReference>
<evidence type="ECO:0000313" key="10">
    <source>
        <dbReference type="Proteomes" id="UP000199161"/>
    </source>
</evidence>
<dbReference type="InterPro" id="IPR000701">
    <property type="entry name" value="SuccDH_FuR_B_TM-su"/>
</dbReference>
<keyword evidence="2" id="KW-0349">Heme</keyword>
<gene>
    <name evidence="9" type="ORF">SAMN05444422_104317</name>
</gene>
<evidence type="ECO:0000313" key="9">
    <source>
        <dbReference type="EMBL" id="SFC10960.1"/>
    </source>
</evidence>
<evidence type="ECO:0000256" key="7">
    <source>
        <dbReference type="ARBA" id="ARBA00023136"/>
    </source>
</evidence>
<dbReference type="InterPro" id="IPR034804">
    <property type="entry name" value="SQR/QFR_C/D"/>
</dbReference>
<feature type="transmembrane region" description="Helical" evidence="8">
    <location>
        <begin position="79"/>
        <end position="97"/>
    </location>
</feature>
<protein>
    <submittedName>
        <fullName evidence="9">Succinate dehydrogenase subunit C</fullName>
    </submittedName>
</protein>
<feature type="transmembrane region" description="Helical" evidence="8">
    <location>
        <begin position="118"/>
        <end position="137"/>
    </location>
</feature>
<evidence type="ECO:0000256" key="6">
    <source>
        <dbReference type="ARBA" id="ARBA00023004"/>
    </source>
</evidence>
<dbReference type="AlphaFoldDB" id="A0A1I1GPE1"/>
<dbReference type="InterPro" id="IPR014314">
    <property type="entry name" value="Succ_DH_cytb556"/>
</dbReference>
<evidence type="ECO:0000256" key="8">
    <source>
        <dbReference type="SAM" id="Phobius"/>
    </source>
</evidence>
<keyword evidence="7 8" id="KW-0472">Membrane</keyword>
<evidence type="ECO:0000256" key="2">
    <source>
        <dbReference type="ARBA" id="ARBA00022617"/>
    </source>
</evidence>
<keyword evidence="10" id="KW-1185">Reference proteome</keyword>
<organism evidence="9 10">
    <name type="scientific">Natronobacterium haloterrestre</name>
    <name type="common">Halobiforma haloterrestris</name>
    <dbReference type="NCBI Taxonomy" id="148448"/>
    <lineage>
        <taxon>Archaea</taxon>
        <taxon>Methanobacteriati</taxon>
        <taxon>Methanobacteriota</taxon>
        <taxon>Stenosarchaea group</taxon>
        <taxon>Halobacteria</taxon>
        <taxon>Halobacteriales</taxon>
        <taxon>Natrialbaceae</taxon>
        <taxon>Natronobacterium</taxon>
    </lineage>
</organism>
<dbReference type="NCBIfam" id="TIGR02970">
    <property type="entry name" value="succ_dehyd_cytB"/>
    <property type="match status" value="1"/>
</dbReference>
<dbReference type="OrthoDB" id="21304at2157"/>
<dbReference type="PANTHER" id="PTHR41910">
    <property type="entry name" value="SUCCINATE DEHYDROGENASE 2 MEMBRANE SUBUNIT SDHC"/>
    <property type="match status" value="1"/>
</dbReference>
<dbReference type="RefSeq" id="WP_089787787.1">
    <property type="nucleotide sequence ID" value="NZ_FOKW01000004.1"/>
</dbReference>
<dbReference type="GO" id="GO:0009055">
    <property type="term" value="F:electron transfer activity"/>
    <property type="evidence" value="ECO:0007669"/>
    <property type="project" value="InterPro"/>
</dbReference>
<evidence type="ECO:0000256" key="1">
    <source>
        <dbReference type="ARBA" id="ARBA00004370"/>
    </source>
</evidence>
<dbReference type="GO" id="GO:0006099">
    <property type="term" value="P:tricarboxylic acid cycle"/>
    <property type="evidence" value="ECO:0007669"/>
    <property type="project" value="InterPro"/>
</dbReference>
<dbReference type="Gene3D" id="1.20.1300.10">
    <property type="entry name" value="Fumarate reductase/succinate dehydrogenase, transmembrane subunit"/>
    <property type="match status" value="1"/>
</dbReference>
<keyword evidence="6" id="KW-0408">Iron</keyword>
<accession>A0A1I1GPE1</accession>
<proteinExistence type="predicted"/>